<feature type="compositionally biased region" description="Basic and acidic residues" evidence="2">
    <location>
        <begin position="243"/>
        <end position="270"/>
    </location>
</feature>
<comment type="caution">
    <text evidence="3">The sequence shown here is derived from an EMBL/GenBank/DDBJ whole genome shotgun (WGS) entry which is preliminary data.</text>
</comment>
<gene>
    <name evidence="3" type="ORF">WMY93_016722</name>
</gene>
<organism evidence="3 4">
    <name type="scientific">Mugilogobius chulae</name>
    <name type="common">yellowstripe goby</name>
    <dbReference type="NCBI Taxonomy" id="88201"/>
    <lineage>
        <taxon>Eukaryota</taxon>
        <taxon>Metazoa</taxon>
        <taxon>Chordata</taxon>
        <taxon>Craniata</taxon>
        <taxon>Vertebrata</taxon>
        <taxon>Euteleostomi</taxon>
        <taxon>Actinopterygii</taxon>
        <taxon>Neopterygii</taxon>
        <taxon>Teleostei</taxon>
        <taxon>Neoteleostei</taxon>
        <taxon>Acanthomorphata</taxon>
        <taxon>Gobiaria</taxon>
        <taxon>Gobiiformes</taxon>
        <taxon>Gobioidei</taxon>
        <taxon>Gobiidae</taxon>
        <taxon>Gobionellinae</taxon>
        <taxon>Mugilogobius</taxon>
    </lineage>
</organism>
<feature type="compositionally biased region" description="Basic and acidic residues" evidence="2">
    <location>
        <begin position="478"/>
        <end position="501"/>
    </location>
</feature>
<feature type="coiled-coil region" evidence="1">
    <location>
        <begin position="700"/>
        <end position="823"/>
    </location>
</feature>
<keyword evidence="4" id="KW-1185">Reference proteome</keyword>
<feature type="compositionally biased region" description="Basic and acidic residues" evidence="2">
    <location>
        <begin position="43"/>
        <end position="53"/>
    </location>
</feature>
<sequence>MSRINLPPLRGASSFTQIRGQRPSRQADMDLLRSPTLLDVPETESKNKPEKKYSWNRECDLMKNLFKTELYKEETGCGLGGTPELPNINTRKYLKKPKTTEEFQWSKALTAPSLRQQILSVCVPKNTEEENTKYLRNKQETSLAPTSKVLKMEKDDDEANAYLRSKCAAKRFSYFQSEEQEPTRSRFLKKVTREEKKDLDSEESGLQRNLLLDHDSRFNTATTNSDLRSESLGFNSPTPSSICDKRLNEKQEDNSKRFLKKKSEEQEPTRSRFLKKAKKEEKKDSEESGLLSNIHLACDPEEDYKFDSPTSSSICDNKLIEKQDNNSKHFLKQKVAREEEKDLHSLWMEDDDEEKAYQRVLCAARRFSYFQSEEQEPTRSRFLKKAKKEEKKDSEESGLLSNIHLACDPEEDYKFDSPTPSSICDNKLIEKQDNNSKHFLKQKVAREEEKDLYSLDESSLTVLEDEEESGHGNNKHFNIRDLRHEQKTSLETNSKDLKMEKDDDEEKAYQRTLCAARRFSYFQSEEQEPTRSRFLKKAKKEEKKDSEESGLLSNIHLACDPEEDNKFNSPTPSSICDNKLIEKQDDNSKHFLKQKVAREEEKDLYSLDEPSLTVVEDEEESGHWNNVHLDIGELGCDPLEEDNNSEAIDTYFSSPTPSTYDENVEEDMGINENEIVKIKDHSLCSADELLAENEEILLAEKEEVRLKKQAKRDLKQLRETLKAEQERRQLKLIKENDAALEDISEKEKRLKEEYEDRLKRLRRSLLAQRKEEEEKLRRESEEKLHDLKETIKADRLRQEEKIRQEERLLKAENEQRLENLRKTLLAKGREEEDAFRNDSDKMVAEVFQKDKRQEEKLRKEHDATLEDLKEKLQQQQEEDVKKLKARNKRKLEELKADFEKELAAQQEKHKKKLKDNAVKHDLEEERKALAAAKYAQHVNQYRKEMMDNFKEVRQDLEREQERSLEVLKEDHQREVSDIRRKHMDEVARLKEQLRSDFAREKEQMQASHALDLEKLRLQHQAEIHKRQEENARKESQLQLELDLRHTDLQSKDAMLWDRVQELNKRRKGLESDESIAERKRLNREVDMLKEHLERERKETLELSEKISALERKKGTTEDAHFREELAMSKEECNRVRDELRKSREECDKTRDELRKSREECDKIREELTKSRDKYDRARLELESSRDEWRVQLTKSIEDRNQLQELCDRLLVKVQQLEESSDLRQPNVIEAPGPIGDTCYHVEDQRPLAPEVGSNSIPSFADSTHRTKVCLDQERQKLEHRLQTSTDNLYSSRWTDSYPAPRVCNRSTSSSAYSQGTSSFRPSAPLYGQRIQDYLSANNSVSLPNRSGPFNNRGVIKLGLDPSNNIRLTIKPAGVFSQHLKIRPFSV</sequence>
<evidence type="ECO:0000313" key="4">
    <source>
        <dbReference type="Proteomes" id="UP001460270"/>
    </source>
</evidence>
<keyword evidence="1" id="KW-0175">Coiled coil</keyword>
<feature type="region of interest" description="Disordered" evidence="2">
    <location>
        <begin position="1"/>
        <end position="53"/>
    </location>
</feature>
<dbReference type="Proteomes" id="UP001460270">
    <property type="component" value="Unassembled WGS sequence"/>
</dbReference>
<feature type="compositionally biased region" description="Polar residues" evidence="2">
    <location>
        <begin position="218"/>
        <end position="241"/>
    </location>
</feature>
<name>A0AAW0NQZ9_9GOBI</name>
<accession>A0AAW0NQZ9</accession>
<feature type="region of interest" description="Disordered" evidence="2">
    <location>
        <begin position="530"/>
        <end position="550"/>
    </location>
</feature>
<feature type="region of interest" description="Disordered" evidence="2">
    <location>
        <begin position="177"/>
        <end position="293"/>
    </location>
</feature>
<feature type="coiled-coil region" evidence="1">
    <location>
        <begin position="1059"/>
        <end position="1219"/>
    </location>
</feature>
<feature type="coiled-coil region" evidence="1">
    <location>
        <begin position="851"/>
        <end position="916"/>
    </location>
</feature>
<dbReference type="EMBL" id="JBBPFD010000012">
    <property type="protein sequence ID" value="KAK7904115.1"/>
    <property type="molecule type" value="Genomic_DNA"/>
</dbReference>
<evidence type="ECO:0008006" key="5">
    <source>
        <dbReference type="Google" id="ProtNLM"/>
    </source>
</evidence>
<evidence type="ECO:0000313" key="3">
    <source>
        <dbReference type="EMBL" id="KAK7904115.1"/>
    </source>
</evidence>
<feature type="region of interest" description="Disordered" evidence="2">
    <location>
        <begin position="378"/>
        <end position="398"/>
    </location>
</feature>
<protein>
    <recommendedName>
        <fullName evidence="5">Trichohyalin</fullName>
    </recommendedName>
</protein>
<feature type="coiled-coil region" evidence="1">
    <location>
        <begin position="942"/>
        <end position="1034"/>
    </location>
</feature>
<evidence type="ECO:0000256" key="2">
    <source>
        <dbReference type="SAM" id="MobiDB-lite"/>
    </source>
</evidence>
<reference evidence="4" key="1">
    <citation type="submission" date="2024-04" db="EMBL/GenBank/DDBJ databases">
        <title>Salinicola lusitanus LLJ914,a marine bacterium isolated from the Okinawa Trough.</title>
        <authorList>
            <person name="Li J."/>
        </authorList>
    </citation>
    <scope>NUCLEOTIDE SEQUENCE [LARGE SCALE GENOMIC DNA]</scope>
</reference>
<feature type="region of interest" description="Disordered" evidence="2">
    <location>
        <begin position="462"/>
        <end position="504"/>
    </location>
</feature>
<proteinExistence type="predicted"/>
<evidence type="ECO:0000256" key="1">
    <source>
        <dbReference type="SAM" id="Coils"/>
    </source>
</evidence>